<dbReference type="PANTHER" id="PTHR30203:SF24">
    <property type="entry name" value="BLR4935 PROTEIN"/>
    <property type="match status" value="1"/>
</dbReference>
<dbReference type="Pfam" id="PF02321">
    <property type="entry name" value="OEP"/>
    <property type="match status" value="2"/>
</dbReference>
<comment type="similarity">
    <text evidence="1">Belongs to the outer membrane factor (OMF) (TC 1.B.17) family.</text>
</comment>
<evidence type="ECO:0000256" key="2">
    <source>
        <dbReference type="SAM" id="Coils"/>
    </source>
</evidence>
<dbReference type="Gene3D" id="1.20.1600.10">
    <property type="entry name" value="Outer membrane efflux proteins (OEP)"/>
    <property type="match status" value="1"/>
</dbReference>
<evidence type="ECO:0000313" key="5">
    <source>
        <dbReference type="EMBL" id="XCB20259.1"/>
    </source>
</evidence>
<dbReference type="KEGG" id="tgi:RBB81_00095"/>
<dbReference type="InterPro" id="IPR003423">
    <property type="entry name" value="OMP_efflux"/>
</dbReference>
<proteinExistence type="inferred from homology"/>
<name>A0AAU7YUC5_9BACT</name>
<feature type="coiled-coil region" evidence="2">
    <location>
        <begin position="366"/>
        <end position="393"/>
    </location>
</feature>
<reference evidence="5" key="1">
    <citation type="submission" date="2023-08" db="EMBL/GenBank/DDBJ databases">
        <authorList>
            <person name="Messyasz A."/>
            <person name="Mannisto M.K."/>
            <person name="Kerkhof L.J."/>
            <person name="Haggblom M."/>
        </authorList>
    </citation>
    <scope>NUCLEOTIDE SEQUENCE</scope>
    <source>
        <strain evidence="5">M8UP39</strain>
        <plasmid evidence="5">unnamed</plasmid>
    </source>
</reference>
<keyword evidence="2" id="KW-0175">Coiled coil</keyword>
<dbReference type="RefSeq" id="WP_353070707.1">
    <property type="nucleotide sequence ID" value="NZ_CP132937.1"/>
</dbReference>
<geneLocation type="plasmid" evidence="5">
    <name>unnamed</name>
</geneLocation>
<dbReference type="GO" id="GO:0015562">
    <property type="term" value="F:efflux transmembrane transporter activity"/>
    <property type="evidence" value="ECO:0007669"/>
    <property type="project" value="InterPro"/>
</dbReference>
<dbReference type="InterPro" id="IPR010131">
    <property type="entry name" value="MdtP/NodT-like"/>
</dbReference>
<keyword evidence="4" id="KW-0732">Signal</keyword>
<evidence type="ECO:0000256" key="3">
    <source>
        <dbReference type="SAM" id="MobiDB-lite"/>
    </source>
</evidence>
<protein>
    <submittedName>
        <fullName evidence="5">TolC family protein</fullName>
    </submittedName>
</protein>
<dbReference type="SUPFAM" id="SSF56954">
    <property type="entry name" value="Outer membrane efflux proteins (OEP)"/>
    <property type="match status" value="1"/>
</dbReference>
<accession>A0AAU7YUC5</accession>
<gene>
    <name evidence="5" type="ORF">RBB81_00095</name>
</gene>
<evidence type="ECO:0000256" key="4">
    <source>
        <dbReference type="SAM" id="SignalP"/>
    </source>
</evidence>
<dbReference type="AlphaFoldDB" id="A0AAU7YUC5"/>
<keyword evidence="5" id="KW-0614">Plasmid</keyword>
<sequence>MVYKTRQLLLASTLLIPTLTFAQSPAPSSPDMQNMPGMQMPADQKPPATQPHDMQTMPDMKMNKEMPDMQMDDQGMKSQMQGPTLKLSDLEQMALSRNPTISQANANLRAAEGAKRQAGLYPNPTAGYYGDEIRGGSYHSGKQGAFVNQTIVFGGKLGAARRTAEQDRLLALTGIDSQRYRVLTDVRTLYYEALTAQRLVSLRRQLLILANDAVQTSYQLGNVGQADRPDVLQSEVEGDQAKLDLESAQQDQQSVWRTLGAVVGNPDLPMSPLEGNLEDIPQLNEQEWMTKLLSESPQVKSAQQDAERAKASLVEAKKVSIPDLQISANVSQDNEPLEPTTHRVGIVSGAQIGMQLPIFNHNQGNVERAKADIERSQQEVQRVQLELRRQMSTIFRDYGMARTSAERYRTSMLPRAQKAYDLYKTSYENMAAAYPQVLISQRTLFQLQVDYIRALETVWMNATAIQGYTLSDGLSAPSPLSGGIPPRP</sequence>
<evidence type="ECO:0000256" key="1">
    <source>
        <dbReference type="ARBA" id="ARBA00007613"/>
    </source>
</evidence>
<dbReference type="PANTHER" id="PTHR30203">
    <property type="entry name" value="OUTER MEMBRANE CATION EFFLUX PROTEIN"/>
    <property type="match status" value="1"/>
</dbReference>
<feature type="signal peptide" evidence="4">
    <location>
        <begin position="1"/>
        <end position="22"/>
    </location>
</feature>
<dbReference type="EMBL" id="CP132937">
    <property type="protein sequence ID" value="XCB20259.1"/>
    <property type="molecule type" value="Genomic_DNA"/>
</dbReference>
<reference evidence="5" key="2">
    <citation type="journal article" date="2024" name="Environ. Microbiol.">
        <title>Genome analysis and description of Tunturibacter gen. nov. expands the diversity of Terriglobia in tundra soils.</title>
        <authorList>
            <person name="Messyasz A."/>
            <person name="Mannisto M.K."/>
            <person name="Kerkhof L.J."/>
            <person name="Haggblom M.M."/>
        </authorList>
    </citation>
    <scope>NUCLEOTIDE SEQUENCE</scope>
    <source>
        <strain evidence="5">M8UP39</strain>
    </source>
</reference>
<feature type="chain" id="PRO_5043650059" evidence="4">
    <location>
        <begin position="23"/>
        <end position="488"/>
    </location>
</feature>
<feature type="region of interest" description="Disordered" evidence="3">
    <location>
        <begin position="25"/>
        <end position="53"/>
    </location>
</feature>
<organism evidence="5">
    <name type="scientific">Tunturiibacter gelidiferens</name>
    <dbReference type="NCBI Taxonomy" id="3069689"/>
    <lineage>
        <taxon>Bacteria</taxon>
        <taxon>Pseudomonadati</taxon>
        <taxon>Acidobacteriota</taxon>
        <taxon>Terriglobia</taxon>
        <taxon>Terriglobales</taxon>
        <taxon>Acidobacteriaceae</taxon>
        <taxon>Tunturiibacter</taxon>
    </lineage>
</organism>